<reference evidence="8" key="1">
    <citation type="submission" date="2013-01" db="EMBL/GenBank/DDBJ databases">
        <title>Draft Genome Sequence of a Mulberry Tree, Morus notabilis C.K. Schneid.</title>
        <authorList>
            <person name="He N."/>
            <person name="Zhao S."/>
        </authorList>
    </citation>
    <scope>NUCLEOTIDE SEQUENCE</scope>
</reference>
<evidence type="ECO:0000256" key="1">
    <source>
        <dbReference type="ARBA" id="ARBA00004116"/>
    </source>
</evidence>
<evidence type="ECO:0000313" key="8">
    <source>
        <dbReference type="Proteomes" id="UP000030645"/>
    </source>
</evidence>
<keyword evidence="3" id="KW-0926">Vacuole</keyword>
<protein>
    <submittedName>
        <fullName evidence="7">Strictosidine synthase 1</fullName>
    </submittedName>
</protein>
<keyword evidence="5" id="KW-0812">Transmembrane</keyword>
<keyword evidence="5" id="KW-1133">Transmembrane helix</keyword>
<dbReference type="Pfam" id="PF03088">
    <property type="entry name" value="Str_synth"/>
    <property type="match status" value="1"/>
</dbReference>
<feature type="domain" description="Strictosidine synthase conserved region" evidence="6">
    <location>
        <begin position="171"/>
        <end position="259"/>
    </location>
</feature>
<dbReference type="InterPro" id="IPR011042">
    <property type="entry name" value="6-blade_b-propeller_TolB-like"/>
</dbReference>
<dbReference type="InterPro" id="IPR018119">
    <property type="entry name" value="Strictosidine_synth_cons-reg"/>
</dbReference>
<dbReference type="GO" id="GO:0012505">
    <property type="term" value="C:endomembrane system"/>
    <property type="evidence" value="ECO:0007669"/>
    <property type="project" value="TreeGrafter"/>
</dbReference>
<gene>
    <name evidence="7" type="ORF">L484_004320</name>
</gene>
<comment type="similarity">
    <text evidence="2">Belongs to the strictosidine synthase family.</text>
</comment>
<keyword evidence="8" id="KW-1185">Reference proteome</keyword>
<evidence type="ECO:0000313" key="7">
    <source>
        <dbReference type="EMBL" id="EXC25148.1"/>
    </source>
</evidence>
<dbReference type="Proteomes" id="UP000030645">
    <property type="component" value="Unassembled WGS sequence"/>
</dbReference>
<evidence type="ECO:0000256" key="5">
    <source>
        <dbReference type="SAM" id="Phobius"/>
    </source>
</evidence>
<dbReference type="EMBL" id="KE346048">
    <property type="protein sequence ID" value="EXC25148.1"/>
    <property type="molecule type" value="Genomic_DNA"/>
</dbReference>
<dbReference type="OrthoDB" id="5307922at2759"/>
<evidence type="ECO:0000256" key="2">
    <source>
        <dbReference type="ARBA" id="ARBA00009191"/>
    </source>
</evidence>
<dbReference type="SUPFAM" id="SSF63829">
    <property type="entry name" value="Calcium-dependent phosphotriesterase"/>
    <property type="match status" value="1"/>
</dbReference>
<dbReference type="PANTHER" id="PTHR10426">
    <property type="entry name" value="STRICTOSIDINE SYNTHASE-RELATED"/>
    <property type="match status" value="1"/>
</dbReference>
<keyword evidence="4" id="KW-0325">Glycoprotein</keyword>
<proteinExistence type="inferred from homology"/>
<evidence type="ECO:0000256" key="4">
    <source>
        <dbReference type="ARBA" id="ARBA00023180"/>
    </source>
</evidence>
<evidence type="ECO:0000259" key="6">
    <source>
        <dbReference type="Pfam" id="PF03088"/>
    </source>
</evidence>
<dbReference type="eggNOG" id="KOG1520">
    <property type="taxonomic scope" value="Eukaryota"/>
</dbReference>
<dbReference type="GO" id="GO:0005773">
    <property type="term" value="C:vacuole"/>
    <property type="evidence" value="ECO:0007669"/>
    <property type="project" value="UniProtKB-SubCell"/>
</dbReference>
<keyword evidence="5" id="KW-0472">Membrane</keyword>
<dbReference type="PANTHER" id="PTHR10426:SF136">
    <property type="entry name" value="PROTEIN STRICTOSIDINE SYNTHASE-LIKE 9-LIKE"/>
    <property type="match status" value="1"/>
</dbReference>
<organism evidence="7 8">
    <name type="scientific">Morus notabilis</name>
    <dbReference type="NCBI Taxonomy" id="981085"/>
    <lineage>
        <taxon>Eukaryota</taxon>
        <taxon>Viridiplantae</taxon>
        <taxon>Streptophyta</taxon>
        <taxon>Embryophyta</taxon>
        <taxon>Tracheophyta</taxon>
        <taxon>Spermatophyta</taxon>
        <taxon>Magnoliopsida</taxon>
        <taxon>eudicotyledons</taxon>
        <taxon>Gunneridae</taxon>
        <taxon>Pentapetalae</taxon>
        <taxon>rosids</taxon>
        <taxon>fabids</taxon>
        <taxon>Rosales</taxon>
        <taxon>Moraceae</taxon>
        <taxon>Moreae</taxon>
        <taxon>Morus</taxon>
    </lineage>
</organism>
<feature type="transmembrane region" description="Helical" evidence="5">
    <location>
        <begin position="25"/>
        <end position="44"/>
    </location>
</feature>
<name>W9ST34_9ROSA</name>
<dbReference type="AlphaFoldDB" id="W9ST34"/>
<dbReference type="Gene3D" id="2.120.10.30">
    <property type="entry name" value="TolB, C-terminal domain"/>
    <property type="match status" value="1"/>
</dbReference>
<evidence type="ECO:0000256" key="3">
    <source>
        <dbReference type="ARBA" id="ARBA00022554"/>
    </source>
</evidence>
<dbReference type="Pfam" id="PF20067">
    <property type="entry name" value="SSL_N"/>
    <property type="match status" value="1"/>
</dbReference>
<dbReference type="GO" id="GO:0016787">
    <property type="term" value="F:hydrolase activity"/>
    <property type="evidence" value="ECO:0007669"/>
    <property type="project" value="TreeGrafter"/>
</dbReference>
<dbReference type="KEGG" id="mnt:21387823"/>
<sequence length="353" mass="38716">MAIKTDADCYASSFNFRQFGFNETVTMLLILLIFLSVPSNYIVLSQQISTFRKLNLPTTSVGPEPIDFDALGRGPYTGISDGRIVRYDKRTSSFVDFAFASQNRSKAVCDGTNSPALRPVCGRPLGIEFFHRRNLLFIADAFAGLCVVGPNGGLATQLATTAEGISLRFLNGLSVDQHTGDVYFTDYSSRFLQTQIQQAIAANDSTGRLLKYDYRTKNVTVLLLRGLSGANGVAISSDGTYLLFAESIANRTQRFWLRGARAFTSEVVANFQGMPRNIRRTPSGDFLVGVSVQRPGAPSIVPTAIRINGAGQILQTLPLDHYYNTTVISEFLQRGSRYYAGSAQANFVGVFNW</sequence>
<dbReference type="STRING" id="981085.W9ST34"/>
<accession>W9ST34</accession>
<comment type="subcellular location">
    <subcellularLocation>
        <location evidence="1">Vacuole</location>
    </subcellularLocation>
</comment>